<dbReference type="Pfam" id="PF17131">
    <property type="entry name" value="LolA_like"/>
    <property type="match status" value="1"/>
</dbReference>
<keyword evidence="4" id="KW-1185">Reference proteome</keyword>
<dbReference type="AlphaFoldDB" id="A0A4R3XTG1"/>
<dbReference type="Proteomes" id="UP000295367">
    <property type="component" value="Unassembled WGS sequence"/>
</dbReference>
<evidence type="ECO:0000313" key="4">
    <source>
        <dbReference type="Proteomes" id="UP000295367"/>
    </source>
</evidence>
<sequence length="285" mass="32774">MVMTPSDSHSVNRFLHFNTQRTEATPHVLHFRLKPLLVVFIALLLLFLYKPAQAAENTGEDNIARETLTRADRIRFPDEGFQVDVTITTTEPDTAEDVRTYRILSKGNSHTLVQTTAPAIDRGQILLMRDRDLWAFLPNLSQPIRLPLSQKLTGQVANGDLARANFTGDYNPKILRSEKINDESYQVLQLDAVDNSVTYRKVLFWVNAKNNRPYKAEFYALSGRLLKTGYYQEFLPLGGETRPTKLIIEDSLRRGRRSVLEYNNMVVRDLPDKIFTKDYLKKLSR</sequence>
<organism evidence="3 4">
    <name type="scientific">Sulfurirhabdus autotrophica</name>
    <dbReference type="NCBI Taxonomy" id="1706046"/>
    <lineage>
        <taxon>Bacteria</taxon>
        <taxon>Pseudomonadati</taxon>
        <taxon>Pseudomonadota</taxon>
        <taxon>Betaproteobacteria</taxon>
        <taxon>Nitrosomonadales</taxon>
        <taxon>Sulfuricellaceae</taxon>
        <taxon>Sulfurirhabdus</taxon>
    </lineage>
</organism>
<proteinExistence type="predicted"/>
<gene>
    <name evidence="3" type="ORF">EDC63_12124</name>
</gene>
<dbReference type="InterPro" id="IPR029046">
    <property type="entry name" value="LolA/LolB/LppX"/>
</dbReference>
<protein>
    <submittedName>
        <fullName evidence="3">Outer membrane lipoprotein-sorting protein</fullName>
    </submittedName>
</protein>
<dbReference type="Gene3D" id="2.50.20.10">
    <property type="entry name" value="Lipoprotein localisation LolA/LolB/LppX"/>
    <property type="match status" value="1"/>
</dbReference>
<reference evidence="3 4" key="1">
    <citation type="submission" date="2019-03" db="EMBL/GenBank/DDBJ databases">
        <title>Genomic Encyclopedia of Type Strains, Phase IV (KMG-IV): sequencing the most valuable type-strain genomes for metagenomic binning, comparative biology and taxonomic classification.</title>
        <authorList>
            <person name="Goeker M."/>
        </authorList>
    </citation>
    <scope>NUCLEOTIDE SEQUENCE [LARGE SCALE GENOMIC DNA]</scope>
    <source>
        <strain evidence="3 4">DSM 100309</strain>
    </source>
</reference>
<name>A0A4R3XTG1_9PROT</name>
<evidence type="ECO:0000256" key="1">
    <source>
        <dbReference type="ARBA" id="ARBA00022729"/>
    </source>
</evidence>
<keyword evidence="1" id="KW-0732">Signal</keyword>
<dbReference type="CDD" id="cd16329">
    <property type="entry name" value="LolA_like"/>
    <property type="match status" value="1"/>
</dbReference>
<keyword evidence="3" id="KW-0449">Lipoprotein</keyword>
<evidence type="ECO:0000259" key="2">
    <source>
        <dbReference type="Pfam" id="PF17131"/>
    </source>
</evidence>
<feature type="domain" description="Uncharacterized protein TP-0789" evidence="2">
    <location>
        <begin position="107"/>
        <end position="282"/>
    </location>
</feature>
<evidence type="ECO:0000313" key="3">
    <source>
        <dbReference type="EMBL" id="TCV82390.1"/>
    </source>
</evidence>
<accession>A0A4R3XTG1</accession>
<comment type="caution">
    <text evidence="3">The sequence shown here is derived from an EMBL/GenBank/DDBJ whole genome shotgun (WGS) entry which is preliminary data.</text>
</comment>
<dbReference type="InterPro" id="IPR033399">
    <property type="entry name" value="TP_0789-like"/>
</dbReference>
<dbReference type="InterPro" id="IPR011220">
    <property type="entry name" value="UCP028205"/>
</dbReference>
<dbReference type="EMBL" id="SMCO01000021">
    <property type="protein sequence ID" value="TCV82390.1"/>
    <property type="molecule type" value="Genomic_DNA"/>
</dbReference>
<dbReference type="SUPFAM" id="SSF89392">
    <property type="entry name" value="Prokaryotic lipoproteins and lipoprotein localization factors"/>
    <property type="match status" value="1"/>
</dbReference>
<dbReference type="PIRSF" id="PIRSF028205">
    <property type="entry name" value="UCP028205"/>
    <property type="match status" value="1"/>
</dbReference>